<dbReference type="GO" id="GO:0016020">
    <property type="term" value="C:membrane"/>
    <property type="evidence" value="ECO:0007669"/>
    <property type="project" value="UniProtKB-SubCell"/>
</dbReference>
<evidence type="ECO:0000256" key="6">
    <source>
        <dbReference type="ARBA" id="ARBA00023002"/>
    </source>
</evidence>
<dbReference type="FunFam" id="3.40.50.720:FF:000131">
    <property type="entry name" value="Short-chain dehydrogenase/reductase 3"/>
    <property type="match status" value="1"/>
</dbReference>
<dbReference type="InterPro" id="IPR002347">
    <property type="entry name" value="SDR_fam"/>
</dbReference>
<dbReference type="CDD" id="cd05339">
    <property type="entry name" value="17beta-HSDXI-like_SDR_c"/>
    <property type="match status" value="1"/>
</dbReference>
<keyword evidence="7" id="KW-0443">Lipid metabolism</keyword>
<evidence type="ECO:0000256" key="8">
    <source>
        <dbReference type="ARBA" id="ARBA00023136"/>
    </source>
</evidence>
<protein>
    <recommendedName>
        <fullName evidence="10">Short-chain dehydrogenase/reductase 3</fullName>
    </recommendedName>
    <alternativeName>
        <fullName evidence="11">Retinal short-chain dehydrogenase/reductase 1</fullName>
    </alternativeName>
</protein>
<keyword evidence="14" id="KW-1185">Reference proteome</keyword>
<evidence type="ECO:0000256" key="5">
    <source>
        <dbReference type="ARBA" id="ARBA00022989"/>
    </source>
</evidence>
<dbReference type="OrthoDB" id="10253736at2759"/>
<dbReference type="AlphaFoldDB" id="A0A2S4PN70"/>
<dbReference type="PANTHER" id="PTHR24322:SF736">
    <property type="entry name" value="RETINOL DEHYDROGENASE 10"/>
    <property type="match status" value="1"/>
</dbReference>
<keyword evidence="6" id="KW-0560">Oxidoreductase</keyword>
<reference evidence="13 14" key="1">
    <citation type="submission" date="2017-10" db="EMBL/GenBank/DDBJ databases">
        <title>Development of genomic resources for the powdery mildew, Erysiphe pulchra.</title>
        <authorList>
            <person name="Wadl P.A."/>
            <person name="Mack B.M."/>
            <person name="Moore G."/>
            <person name="Beltz S.B."/>
        </authorList>
    </citation>
    <scope>NUCLEOTIDE SEQUENCE [LARGE SCALE GENOMIC DNA]</scope>
    <source>
        <strain evidence="13">Cflorida</strain>
    </source>
</reference>
<dbReference type="SUPFAM" id="SSF51735">
    <property type="entry name" value="NAD(P)-binding Rossmann-fold domains"/>
    <property type="match status" value="1"/>
</dbReference>
<evidence type="ECO:0000256" key="10">
    <source>
        <dbReference type="ARBA" id="ARBA00068717"/>
    </source>
</evidence>
<comment type="similarity">
    <text evidence="2 12">Belongs to the short-chain dehydrogenases/reductases (SDR) family.</text>
</comment>
<evidence type="ECO:0000256" key="12">
    <source>
        <dbReference type="RuleBase" id="RU000363"/>
    </source>
</evidence>
<dbReference type="PROSITE" id="PS00061">
    <property type="entry name" value="ADH_SHORT"/>
    <property type="match status" value="1"/>
</dbReference>
<sequence>MALLTLTNTKVIGPILVLLMYFPRRLKKLLPPQLQYLLKSPLLIKLLSTIAGYHILRKTNNAISQYCSNNGRSIVFRPSDELVLISGGSSGIGLLMAKDFARRGVKVIILDLREPKDLIPTNVHFYKCDITSTNEIAETATSIRKDHGDPTVLINNAGIATLNSIFGATEKNIRDTFEVNTISHFWMVREFVPAMINKNHGHVVTIASMASYVVHALNVDYCCTKASALVFHEGLSSELRNIFDVPNIRTTTINPSWIRTPLIENYVKTKHWKAPLMEPDYVVQKIVDQVMAGKGGQIILPQTKQMNFFSTIRSWPLWAQLYVRNGIGKEFRALRASLDAAA</sequence>
<dbReference type="EMBL" id="PEDP01001566">
    <property type="protein sequence ID" value="POS83464.1"/>
    <property type="molecule type" value="Genomic_DNA"/>
</dbReference>
<dbReference type="InterPro" id="IPR020904">
    <property type="entry name" value="Sc_DH/Rdtase_CS"/>
</dbReference>
<keyword evidence="3" id="KW-0812">Transmembrane</keyword>
<comment type="caution">
    <text evidence="13">The sequence shown here is derived from an EMBL/GenBank/DDBJ whole genome shotgun (WGS) entry which is preliminary data.</text>
</comment>
<keyword evidence="5" id="KW-1133">Transmembrane helix</keyword>
<keyword evidence="4" id="KW-0521">NADP</keyword>
<dbReference type="Proteomes" id="UP000237438">
    <property type="component" value="Unassembled WGS sequence"/>
</dbReference>
<evidence type="ECO:0000256" key="7">
    <source>
        <dbReference type="ARBA" id="ARBA00023098"/>
    </source>
</evidence>
<evidence type="ECO:0000256" key="3">
    <source>
        <dbReference type="ARBA" id="ARBA00022692"/>
    </source>
</evidence>
<dbReference type="InterPro" id="IPR036291">
    <property type="entry name" value="NAD(P)-bd_dom_sf"/>
</dbReference>
<comment type="subcellular location">
    <subcellularLocation>
        <location evidence="1">Membrane</location>
        <topology evidence="1">Multi-pass membrane protein</topology>
    </subcellularLocation>
</comment>
<evidence type="ECO:0000313" key="14">
    <source>
        <dbReference type="Proteomes" id="UP000237438"/>
    </source>
</evidence>
<evidence type="ECO:0000256" key="9">
    <source>
        <dbReference type="ARBA" id="ARBA00059620"/>
    </source>
</evidence>
<dbReference type="PRINTS" id="PR00081">
    <property type="entry name" value="GDHRDH"/>
</dbReference>
<evidence type="ECO:0000313" key="13">
    <source>
        <dbReference type="EMBL" id="POS83464.1"/>
    </source>
</evidence>
<dbReference type="PANTHER" id="PTHR24322">
    <property type="entry name" value="PKSB"/>
    <property type="match status" value="1"/>
</dbReference>
<dbReference type="PRINTS" id="PR00080">
    <property type="entry name" value="SDRFAMILY"/>
</dbReference>
<gene>
    <name evidence="13" type="ORF">EPUL_004097</name>
</gene>
<organism evidence="13 14">
    <name type="scientific">Erysiphe pulchra</name>
    <dbReference type="NCBI Taxonomy" id="225359"/>
    <lineage>
        <taxon>Eukaryota</taxon>
        <taxon>Fungi</taxon>
        <taxon>Dikarya</taxon>
        <taxon>Ascomycota</taxon>
        <taxon>Pezizomycotina</taxon>
        <taxon>Leotiomycetes</taxon>
        <taxon>Erysiphales</taxon>
        <taxon>Erysiphaceae</taxon>
        <taxon>Erysiphe</taxon>
    </lineage>
</organism>
<dbReference type="Pfam" id="PF00106">
    <property type="entry name" value="adh_short"/>
    <property type="match status" value="1"/>
</dbReference>
<evidence type="ECO:0000256" key="4">
    <source>
        <dbReference type="ARBA" id="ARBA00022857"/>
    </source>
</evidence>
<name>A0A2S4PN70_9PEZI</name>
<keyword evidence="8" id="KW-0472">Membrane</keyword>
<evidence type="ECO:0000256" key="1">
    <source>
        <dbReference type="ARBA" id="ARBA00004141"/>
    </source>
</evidence>
<accession>A0A2S4PN70</accession>
<evidence type="ECO:0000256" key="11">
    <source>
        <dbReference type="ARBA" id="ARBA00082544"/>
    </source>
</evidence>
<proteinExistence type="inferred from homology"/>
<dbReference type="Gene3D" id="3.40.50.720">
    <property type="entry name" value="NAD(P)-binding Rossmann-like Domain"/>
    <property type="match status" value="1"/>
</dbReference>
<dbReference type="GO" id="GO:0052650">
    <property type="term" value="F:all-trans-retinol dehydrogenase (NADP+) activity"/>
    <property type="evidence" value="ECO:0007669"/>
    <property type="project" value="UniProtKB-ARBA"/>
</dbReference>
<evidence type="ECO:0000256" key="2">
    <source>
        <dbReference type="ARBA" id="ARBA00006484"/>
    </source>
</evidence>
<comment type="function">
    <text evidence="9">Catalyzes the reduction of all-trans-retinal to all-trans-retinol in the presence of NADPH.</text>
</comment>
<dbReference type="STRING" id="225359.A0A2S4PN70"/>